<dbReference type="SUPFAM" id="SSF53474">
    <property type="entry name" value="alpha/beta-Hydrolases"/>
    <property type="match status" value="1"/>
</dbReference>
<sequence length="314" mass="35268">FFSDLSEGRHNSAVVSQIKDFNRRLQTMIRGQQIFPPQILELPDRFTTTLEEFQKQIELIVKYDWDFDHYLEEDVPAAMEYIKAQCQPMDGKLLAIGHSMGGILLYAMLSRCGFDGKDSAFASVVTLASSLDYTPSRSSLKWLLPLAKPVQALNVPVIPVGPLIASAYPLAINPPYVLSWLNSQISAQDMMDQKLFEKLVLNNFCTVPSKLLLQLKTVLQNGGLRDRSGTFFYKDHLCKSKVPVLAIAGDQDLICPPEAVYETVKLIPEELVTYKVFGEFGDPHYAHYDLVGGRSAADQLYPCITEFLTHHDMS</sequence>
<evidence type="ECO:0000313" key="4">
    <source>
        <dbReference type="EMBL" id="KAI5441602.1"/>
    </source>
</evidence>
<dbReference type="AlphaFoldDB" id="A0A9D4YL25"/>
<evidence type="ECO:0000259" key="3">
    <source>
        <dbReference type="Pfam" id="PF00561"/>
    </source>
</evidence>
<dbReference type="Gene3D" id="3.40.50.1820">
    <property type="entry name" value="alpha/beta hydrolase"/>
    <property type="match status" value="1"/>
</dbReference>
<feature type="non-terminal residue" evidence="4">
    <location>
        <position position="1"/>
    </location>
</feature>
<keyword evidence="5" id="KW-1185">Reference proteome</keyword>
<dbReference type="EMBL" id="JAMSHJ010000001">
    <property type="protein sequence ID" value="KAI5441602.1"/>
    <property type="molecule type" value="Genomic_DNA"/>
</dbReference>
<gene>
    <name evidence="4" type="ORF">KIW84_010893</name>
</gene>
<name>A0A9D4YL25_PEA</name>
<dbReference type="InterPro" id="IPR029058">
    <property type="entry name" value="AB_hydrolase_fold"/>
</dbReference>
<keyword evidence="1" id="KW-0442">Lipid degradation</keyword>
<reference evidence="4 5" key="1">
    <citation type="journal article" date="2022" name="Nat. Genet.">
        <title>Improved pea reference genome and pan-genome highlight genomic features and evolutionary characteristics.</title>
        <authorList>
            <person name="Yang T."/>
            <person name="Liu R."/>
            <person name="Luo Y."/>
            <person name="Hu S."/>
            <person name="Wang D."/>
            <person name="Wang C."/>
            <person name="Pandey M.K."/>
            <person name="Ge S."/>
            <person name="Xu Q."/>
            <person name="Li N."/>
            <person name="Li G."/>
            <person name="Huang Y."/>
            <person name="Saxena R.K."/>
            <person name="Ji Y."/>
            <person name="Li M."/>
            <person name="Yan X."/>
            <person name="He Y."/>
            <person name="Liu Y."/>
            <person name="Wang X."/>
            <person name="Xiang C."/>
            <person name="Varshney R.K."/>
            <person name="Ding H."/>
            <person name="Gao S."/>
            <person name="Zong X."/>
        </authorList>
    </citation>
    <scope>NUCLEOTIDE SEQUENCE [LARGE SCALE GENOMIC DNA]</scope>
    <source>
        <strain evidence="4 5">cv. Zhongwan 6</strain>
    </source>
</reference>
<dbReference type="PANTHER" id="PTHR11005">
    <property type="entry name" value="LYSOSOMAL ACID LIPASE-RELATED"/>
    <property type="match status" value="1"/>
</dbReference>
<dbReference type="Proteomes" id="UP001058974">
    <property type="component" value="Chromosome 1"/>
</dbReference>
<dbReference type="Pfam" id="PF00561">
    <property type="entry name" value="Abhydrolase_1"/>
    <property type="match status" value="1"/>
</dbReference>
<comment type="caution">
    <text evidence="4">The sequence shown here is derived from an EMBL/GenBank/DDBJ whole genome shotgun (WGS) entry which is preliminary data.</text>
</comment>
<dbReference type="Gramene" id="Psat01G0089300-T11">
    <property type="protein sequence ID" value="KAI5441602.1"/>
    <property type="gene ID" value="KIW84_010893"/>
</dbReference>
<evidence type="ECO:0000256" key="2">
    <source>
        <dbReference type="ARBA" id="ARBA00023098"/>
    </source>
</evidence>
<evidence type="ECO:0000256" key="1">
    <source>
        <dbReference type="ARBA" id="ARBA00022963"/>
    </source>
</evidence>
<dbReference type="FunFam" id="3.40.50.1820:FF:000097">
    <property type="entry name" value="Alpha/beta hydrolase family protein"/>
    <property type="match status" value="1"/>
</dbReference>
<dbReference type="GO" id="GO:0016042">
    <property type="term" value="P:lipid catabolic process"/>
    <property type="evidence" value="ECO:0007669"/>
    <property type="project" value="UniProtKB-KW"/>
</dbReference>
<feature type="domain" description="AB hydrolase-1" evidence="3">
    <location>
        <begin position="73"/>
        <end position="280"/>
    </location>
</feature>
<accession>A0A9D4YL25</accession>
<keyword evidence="2" id="KW-0443">Lipid metabolism</keyword>
<proteinExistence type="predicted"/>
<protein>
    <recommendedName>
        <fullName evidence="3">AB hydrolase-1 domain-containing protein</fullName>
    </recommendedName>
</protein>
<dbReference type="InterPro" id="IPR000073">
    <property type="entry name" value="AB_hydrolase_1"/>
</dbReference>
<organism evidence="4 5">
    <name type="scientific">Pisum sativum</name>
    <name type="common">Garden pea</name>
    <name type="synonym">Lathyrus oleraceus</name>
    <dbReference type="NCBI Taxonomy" id="3888"/>
    <lineage>
        <taxon>Eukaryota</taxon>
        <taxon>Viridiplantae</taxon>
        <taxon>Streptophyta</taxon>
        <taxon>Embryophyta</taxon>
        <taxon>Tracheophyta</taxon>
        <taxon>Spermatophyta</taxon>
        <taxon>Magnoliopsida</taxon>
        <taxon>eudicotyledons</taxon>
        <taxon>Gunneridae</taxon>
        <taxon>Pentapetalae</taxon>
        <taxon>rosids</taxon>
        <taxon>fabids</taxon>
        <taxon>Fabales</taxon>
        <taxon>Fabaceae</taxon>
        <taxon>Papilionoideae</taxon>
        <taxon>50 kb inversion clade</taxon>
        <taxon>NPAAA clade</taxon>
        <taxon>Hologalegina</taxon>
        <taxon>IRL clade</taxon>
        <taxon>Fabeae</taxon>
        <taxon>Lathyrus</taxon>
    </lineage>
</organism>
<evidence type="ECO:0000313" key="5">
    <source>
        <dbReference type="Proteomes" id="UP001058974"/>
    </source>
</evidence>